<proteinExistence type="predicted"/>
<dbReference type="EMBL" id="ML208342">
    <property type="protein sequence ID" value="TFK68872.1"/>
    <property type="molecule type" value="Genomic_DNA"/>
</dbReference>
<accession>A0ACD3AV87</accession>
<sequence>MTTTTMTSTPMKELSAYLLDPSLIVSVQLPETTPRADAEVVLSQRIAAELGQKFGRPGLLTPPTNLDMSVPTGIPDSPLLFLRLIGNFVALGTKDKTIAFYGDTLFPAFANIREKMHISQRIQSLLETESAFNQMKVLTPESLQDQINAVSNSLHAALTERDATMASWKSEVEAEKKLQNATNASLKIEVQELKSAVQELKSKNTELEEVKEELETMKGELEAKLDATNLALQTKTEDCIRQVTDLTCKLTPLYLRFLLDETQKKLASALGEESWRQLCSAACTTDELVDRLDQAFKSKPADEQLPRSAIKFLCSSSRHVRASGNAAAHSAELAEIIPAIERRQGHERDMLLECFKFTYPDIYT</sequence>
<organism evidence="1 2">
    <name type="scientific">Pluteus cervinus</name>
    <dbReference type="NCBI Taxonomy" id="181527"/>
    <lineage>
        <taxon>Eukaryota</taxon>
        <taxon>Fungi</taxon>
        <taxon>Dikarya</taxon>
        <taxon>Basidiomycota</taxon>
        <taxon>Agaricomycotina</taxon>
        <taxon>Agaricomycetes</taxon>
        <taxon>Agaricomycetidae</taxon>
        <taxon>Agaricales</taxon>
        <taxon>Pluteineae</taxon>
        <taxon>Pluteaceae</taxon>
        <taxon>Pluteus</taxon>
    </lineage>
</organism>
<evidence type="ECO:0000313" key="1">
    <source>
        <dbReference type="EMBL" id="TFK68872.1"/>
    </source>
</evidence>
<gene>
    <name evidence="1" type="ORF">BDN72DRAFT_897769</name>
</gene>
<evidence type="ECO:0000313" key="2">
    <source>
        <dbReference type="Proteomes" id="UP000308600"/>
    </source>
</evidence>
<dbReference type="Proteomes" id="UP000308600">
    <property type="component" value="Unassembled WGS sequence"/>
</dbReference>
<keyword evidence="2" id="KW-1185">Reference proteome</keyword>
<reference evidence="1 2" key="1">
    <citation type="journal article" date="2019" name="Nat. Ecol. Evol.">
        <title>Megaphylogeny resolves global patterns of mushroom evolution.</title>
        <authorList>
            <person name="Varga T."/>
            <person name="Krizsan K."/>
            <person name="Foldi C."/>
            <person name="Dima B."/>
            <person name="Sanchez-Garcia M."/>
            <person name="Sanchez-Ramirez S."/>
            <person name="Szollosi G.J."/>
            <person name="Szarkandi J.G."/>
            <person name="Papp V."/>
            <person name="Albert L."/>
            <person name="Andreopoulos W."/>
            <person name="Angelini C."/>
            <person name="Antonin V."/>
            <person name="Barry K.W."/>
            <person name="Bougher N.L."/>
            <person name="Buchanan P."/>
            <person name="Buyck B."/>
            <person name="Bense V."/>
            <person name="Catcheside P."/>
            <person name="Chovatia M."/>
            <person name="Cooper J."/>
            <person name="Damon W."/>
            <person name="Desjardin D."/>
            <person name="Finy P."/>
            <person name="Geml J."/>
            <person name="Haridas S."/>
            <person name="Hughes K."/>
            <person name="Justo A."/>
            <person name="Karasinski D."/>
            <person name="Kautmanova I."/>
            <person name="Kiss B."/>
            <person name="Kocsube S."/>
            <person name="Kotiranta H."/>
            <person name="LaButti K.M."/>
            <person name="Lechner B.E."/>
            <person name="Liimatainen K."/>
            <person name="Lipzen A."/>
            <person name="Lukacs Z."/>
            <person name="Mihaltcheva S."/>
            <person name="Morgado L.N."/>
            <person name="Niskanen T."/>
            <person name="Noordeloos M.E."/>
            <person name="Ohm R.A."/>
            <person name="Ortiz-Santana B."/>
            <person name="Ovrebo C."/>
            <person name="Racz N."/>
            <person name="Riley R."/>
            <person name="Savchenko A."/>
            <person name="Shiryaev A."/>
            <person name="Soop K."/>
            <person name="Spirin V."/>
            <person name="Szebenyi C."/>
            <person name="Tomsovsky M."/>
            <person name="Tulloss R.E."/>
            <person name="Uehling J."/>
            <person name="Grigoriev I.V."/>
            <person name="Vagvolgyi C."/>
            <person name="Papp T."/>
            <person name="Martin F.M."/>
            <person name="Miettinen O."/>
            <person name="Hibbett D.S."/>
            <person name="Nagy L.G."/>
        </authorList>
    </citation>
    <scope>NUCLEOTIDE SEQUENCE [LARGE SCALE GENOMIC DNA]</scope>
    <source>
        <strain evidence="1 2">NL-1719</strain>
    </source>
</reference>
<name>A0ACD3AV87_9AGAR</name>
<protein>
    <submittedName>
        <fullName evidence="1">Uncharacterized protein</fullName>
    </submittedName>
</protein>